<protein>
    <submittedName>
        <fullName evidence="1">Uncharacterized protein</fullName>
    </submittedName>
</protein>
<evidence type="ECO:0000313" key="1">
    <source>
        <dbReference type="EMBL" id="KIW70772.1"/>
    </source>
</evidence>
<proteinExistence type="predicted"/>
<gene>
    <name evidence="1" type="ORF">PV04_03013</name>
</gene>
<accession>A0A0D2E8Y0</accession>
<sequence length="195" mass="21425">MAYVDLGYSAFEQADEFFHPETGCVLTLQYGQANVRHYEGGNVQDTRPVLQRPEDLQFQIVHPAGYSWFDYASGPEQMEKIIGLPKRDNPWNRWVVRGNVAGHAGQIEIGTLDEVRLHWNDLLPDVAPTGIPAHRPPPAGTRARAAKSSIVQARVNRGEAARAQVPALDPAIVARQNLGAPGTAFNRAYPGVQLP</sequence>
<keyword evidence="2" id="KW-1185">Reference proteome</keyword>
<dbReference type="AlphaFoldDB" id="A0A0D2E8Y0"/>
<reference evidence="1 2" key="1">
    <citation type="submission" date="2015-01" db="EMBL/GenBank/DDBJ databases">
        <title>The Genome Sequence of Capronia semiimmersa CBS27337.</title>
        <authorList>
            <consortium name="The Broad Institute Genomics Platform"/>
            <person name="Cuomo C."/>
            <person name="de Hoog S."/>
            <person name="Gorbushina A."/>
            <person name="Stielow B."/>
            <person name="Teixiera M."/>
            <person name="Abouelleil A."/>
            <person name="Chapman S.B."/>
            <person name="Priest M."/>
            <person name="Young S.K."/>
            <person name="Wortman J."/>
            <person name="Nusbaum C."/>
            <person name="Birren B."/>
        </authorList>
    </citation>
    <scope>NUCLEOTIDE SEQUENCE [LARGE SCALE GENOMIC DNA]</scope>
    <source>
        <strain evidence="1 2">CBS 27337</strain>
    </source>
</reference>
<organism evidence="1 2">
    <name type="scientific">Phialophora macrospora</name>
    <dbReference type="NCBI Taxonomy" id="1851006"/>
    <lineage>
        <taxon>Eukaryota</taxon>
        <taxon>Fungi</taxon>
        <taxon>Dikarya</taxon>
        <taxon>Ascomycota</taxon>
        <taxon>Pezizomycotina</taxon>
        <taxon>Eurotiomycetes</taxon>
        <taxon>Chaetothyriomycetidae</taxon>
        <taxon>Chaetothyriales</taxon>
        <taxon>Herpotrichiellaceae</taxon>
        <taxon>Phialophora</taxon>
    </lineage>
</organism>
<dbReference type="HOGENOM" id="CLU_1396137_0_0_1"/>
<dbReference type="Proteomes" id="UP000054266">
    <property type="component" value="Unassembled WGS sequence"/>
</dbReference>
<name>A0A0D2E8Y0_9EURO</name>
<dbReference type="EMBL" id="KN846957">
    <property type="protein sequence ID" value="KIW70772.1"/>
    <property type="molecule type" value="Genomic_DNA"/>
</dbReference>
<evidence type="ECO:0000313" key="2">
    <source>
        <dbReference type="Proteomes" id="UP000054266"/>
    </source>
</evidence>